<reference evidence="1" key="1">
    <citation type="submission" date="2024-03" db="EMBL/GenBank/DDBJ databases">
        <title>Novel Streptomyces species of biotechnological and ecological value are a feature of Machair soil.</title>
        <authorList>
            <person name="Prole J.R."/>
            <person name="Goodfellow M."/>
            <person name="Allenby N."/>
            <person name="Ward A.C."/>
        </authorList>
    </citation>
    <scope>NUCLEOTIDE SEQUENCE</scope>
    <source>
        <strain evidence="1">MS1.AVA.4</strain>
    </source>
</reference>
<comment type="caution">
    <text evidence="1">The sequence shown here is derived from an EMBL/GenBank/DDBJ whole genome shotgun (WGS) entry which is preliminary data.</text>
</comment>
<dbReference type="Proteomes" id="UP001375539">
    <property type="component" value="Unassembled WGS sequence"/>
</dbReference>
<dbReference type="EMBL" id="JBBKAI010000002">
    <property type="protein sequence ID" value="MEJ8656993.1"/>
    <property type="molecule type" value="Genomic_DNA"/>
</dbReference>
<keyword evidence="2" id="KW-1185">Reference proteome</keyword>
<name>A0ACC6QF00_9ACTN</name>
<accession>A0ACC6QF00</accession>
<gene>
    <name evidence="1" type="ORF">WKI58_10715</name>
</gene>
<sequence>MFSSLSRQRTRRRRLATTTGAGLVVIAGGMWLLLGTGPKPGDHAPMVICALDRTILRADIDADGQLDEIHDQDRDGTSSVVFQRDDQRTTVSVGDARGLWQKLRGVPQEDMETRGTFGDFDGDGYLDLALFYSQRNKGDASRENMVVHEVRYGPLARDLSSDRTGTIRMRKSTFVYGVRATDSDHDGRAELQVFQSSGDGTVSRYIGRQDGGGVSVSHERTDFYGVADWSDLKLGWLDFGACAGR</sequence>
<evidence type="ECO:0000313" key="1">
    <source>
        <dbReference type="EMBL" id="MEJ8656993.1"/>
    </source>
</evidence>
<proteinExistence type="predicted"/>
<organism evidence="1 2">
    <name type="scientific">Streptomyces pratisoli</name>
    <dbReference type="NCBI Taxonomy" id="3139917"/>
    <lineage>
        <taxon>Bacteria</taxon>
        <taxon>Bacillati</taxon>
        <taxon>Actinomycetota</taxon>
        <taxon>Actinomycetes</taxon>
        <taxon>Kitasatosporales</taxon>
        <taxon>Streptomycetaceae</taxon>
        <taxon>Streptomyces</taxon>
    </lineage>
</organism>
<protein>
    <submittedName>
        <fullName evidence="1">Uncharacterized protein</fullName>
    </submittedName>
</protein>
<evidence type="ECO:0000313" key="2">
    <source>
        <dbReference type="Proteomes" id="UP001375539"/>
    </source>
</evidence>